<dbReference type="Pfam" id="PF00646">
    <property type="entry name" value="F-box"/>
    <property type="match status" value="1"/>
</dbReference>
<dbReference type="InParanoid" id="A0A2P6N9W1"/>
<sequence>MNTLPLDLLKEISHYLDWVDYIPLSFVSKSWSSHFAPTPVQQKTFNLWWLSVNAATSLDTLQWFMQELKVPLTIGTYRLAVERADFNTVSFIRDHLDDTQGLPLLIHYHQRLDLIPLIRDEPSPYSDASLLLTPEEIQRTVRTIIRGGDISKLESIPQTIYPYLLTEADIQGSPSIIRWLHDRGFIAKRCKHIGGWGDHDFIRWSIEVGYAIEDDIAIAAARMGRIDVLILARQLGLPIKSRAFIVAVENGHIDAMTHLHETGCATTITSGTAFRNSIRSGQLRSMMWLIAMGHHVSVDIGQVWLLGSVSAQARMDILEHLDNLFPLSESMDRPWVKDMLNPMLPSQLDVFQWEHISRDISWDVPSNLSPLNIDWTCFIIEKFVWAIDDGLACDKKVLFNLPTILRDRIEFLKNNLLSASCDGDKLSKRMEEDERFKKRLCAVASSWLLLNQRWTTDRQRSKDSAHRGARTPDHTVKSRALYRLS</sequence>
<feature type="region of interest" description="Disordered" evidence="1">
    <location>
        <begin position="459"/>
        <end position="485"/>
    </location>
</feature>
<reference evidence="3 4" key="1">
    <citation type="journal article" date="2018" name="Genome Biol. Evol.">
        <title>Multiple Roots of Fruiting Body Formation in Amoebozoa.</title>
        <authorList>
            <person name="Hillmann F."/>
            <person name="Forbes G."/>
            <person name="Novohradska S."/>
            <person name="Ferling I."/>
            <person name="Riege K."/>
            <person name="Groth M."/>
            <person name="Westermann M."/>
            <person name="Marz M."/>
            <person name="Spaller T."/>
            <person name="Winckler T."/>
            <person name="Schaap P."/>
            <person name="Glockner G."/>
        </authorList>
    </citation>
    <scope>NUCLEOTIDE SEQUENCE [LARGE SCALE GENOMIC DNA]</scope>
    <source>
        <strain evidence="3 4">Jena</strain>
    </source>
</reference>
<gene>
    <name evidence="3" type="ORF">PROFUN_11477</name>
</gene>
<evidence type="ECO:0000256" key="1">
    <source>
        <dbReference type="SAM" id="MobiDB-lite"/>
    </source>
</evidence>
<name>A0A2P6N9W1_9EUKA</name>
<dbReference type="InterPro" id="IPR001810">
    <property type="entry name" value="F-box_dom"/>
</dbReference>
<dbReference type="EMBL" id="MDYQ01000139">
    <property type="protein sequence ID" value="PRP80737.1"/>
    <property type="molecule type" value="Genomic_DNA"/>
</dbReference>
<dbReference type="PROSITE" id="PS50181">
    <property type="entry name" value="FBOX"/>
    <property type="match status" value="1"/>
</dbReference>
<evidence type="ECO:0000313" key="3">
    <source>
        <dbReference type="EMBL" id="PRP80737.1"/>
    </source>
</evidence>
<organism evidence="3 4">
    <name type="scientific">Planoprotostelium fungivorum</name>
    <dbReference type="NCBI Taxonomy" id="1890364"/>
    <lineage>
        <taxon>Eukaryota</taxon>
        <taxon>Amoebozoa</taxon>
        <taxon>Evosea</taxon>
        <taxon>Variosea</taxon>
        <taxon>Cavosteliida</taxon>
        <taxon>Cavosteliaceae</taxon>
        <taxon>Planoprotostelium</taxon>
    </lineage>
</organism>
<evidence type="ECO:0000313" key="4">
    <source>
        <dbReference type="Proteomes" id="UP000241769"/>
    </source>
</evidence>
<keyword evidence="4" id="KW-1185">Reference proteome</keyword>
<dbReference type="Proteomes" id="UP000241769">
    <property type="component" value="Unassembled WGS sequence"/>
</dbReference>
<accession>A0A2P6N9W1</accession>
<dbReference type="SUPFAM" id="SSF140860">
    <property type="entry name" value="Pseudo ankyrin repeat-like"/>
    <property type="match status" value="1"/>
</dbReference>
<comment type="caution">
    <text evidence="3">The sequence shown here is derived from an EMBL/GenBank/DDBJ whole genome shotgun (WGS) entry which is preliminary data.</text>
</comment>
<evidence type="ECO:0000259" key="2">
    <source>
        <dbReference type="PROSITE" id="PS50181"/>
    </source>
</evidence>
<feature type="compositionally biased region" description="Basic and acidic residues" evidence="1">
    <location>
        <begin position="459"/>
        <end position="476"/>
    </location>
</feature>
<protein>
    <recommendedName>
        <fullName evidence="2">F-box domain-containing protein</fullName>
    </recommendedName>
</protein>
<feature type="domain" description="F-box" evidence="2">
    <location>
        <begin position="1"/>
        <end position="33"/>
    </location>
</feature>
<proteinExistence type="predicted"/>
<dbReference type="AlphaFoldDB" id="A0A2P6N9W1"/>